<dbReference type="AlphaFoldDB" id="A0A024G5B0"/>
<dbReference type="OrthoDB" id="167956at2759"/>
<dbReference type="InParanoid" id="A0A024G5B0"/>
<feature type="compositionally biased region" description="Basic and acidic residues" evidence="1">
    <location>
        <begin position="48"/>
        <end position="66"/>
    </location>
</feature>
<feature type="signal peptide" evidence="2">
    <location>
        <begin position="1"/>
        <end position="23"/>
    </location>
</feature>
<sequence>MYNCKKLTLIACACVAITEYAMAGSDELLSDQKTINENFEQVSTQTGERQKGDNWDLSQEDPKPDYPEEPTTTQDACGCIPVSVVGDATYCVTGPICAGSGPTPAGISCPKHQEYAIEGCKENLPSSRNGNCQAPNDATCRRMNGTWMCVYSDTKPQVLEDAPTQAQPAVQSPTLENQPTEKVPEDNFTKDESTVDQPKKELGKDASFSNDL</sequence>
<protein>
    <submittedName>
        <fullName evidence="3">Uncharacterized protein</fullName>
    </submittedName>
</protein>
<evidence type="ECO:0000313" key="4">
    <source>
        <dbReference type="Proteomes" id="UP000053237"/>
    </source>
</evidence>
<keyword evidence="4" id="KW-1185">Reference proteome</keyword>
<feature type="compositionally biased region" description="Polar residues" evidence="1">
    <location>
        <begin position="164"/>
        <end position="180"/>
    </location>
</feature>
<evidence type="ECO:0000256" key="1">
    <source>
        <dbReference type="SAM" id="MobiDB-lite"/>
    </source>
</evidence>
<organism evidence="3 4">
    <name type="scientific">Albugo candida</name>
    <dbReference type="NCBI Taxonomy" id="65357"/>
    <lineage>
        <taxon>Eukaryota</taxon>
        <taxon>Sar</taxon>
        <taxon>Stramenopiles</taxon>
        <taxon>Oomycota</taxon>
        <taxon>Peronosporomycetes</taxon>
        <taxon>Albuginales</taxon>
        <taxon>Albuginaceae</taxon>
        <taxon>Albugo</taxon>
    </lineage>
</organism>
<feature type="chain" id="PRO_5001532199" evidence="2">
    <location>
        <begin position="24"/>
        <end position="212"/>
    </location>
</feature>
<evidence type="ECO:0000313" key="3">
    <source>
        <dbReference type="EMBL" id="CCI41489.1"/>
    </source>
</evidence>
<evidence type="ECO:0000256" key="2">
    <source>
        <dbReference type="SAM" id="SignalP"/>
    </source>
</evidence>
<feature type="compositionally biased region" description="Basic and acidic residues" evidence="1">
    <location>
        <begin position="182"/>
        <end position="204"/>
    </location>
</feature>
<gene>
    <name evidence="3" type="ORF">BN9_022730</name>
</gene>
<reference evidence="3 4" key="1">
    <citation type="submission" date="2012-05" db="EMBL/GenBank/DDBJ databases">
        <title>Recombination and specialization in a pathogen metapopulation.</title>
        <authorList>
            <person name="Gardiner A."/>
            <person name="Kemen E."/>
            <person name="Schultz-Larsen T."/>
            <person name="MacLean D."/>
            <person name="Van Oosterhout C."/>
            <person name="Jones J.D.G."/>
        </authorList>
    </citation>
    <scope>NUCLEOTIDE SEQUENCE [LARGE SCALE GENOMIC DNA]</scope>
    <source>
        <strain evidence="3 4">Ac Nc2</strain>
    </source>
</reference>
<dbReference type="Proteomes" id="UP000053237">
    <property type="component" value="Unassembled WGS sequence"/>
</dbReference>
<name>A0A024G5B0_9STRA</name>
<dbReference type="EMBL" id="CAIX01000019">
    <property type="protein sequence ID" value="CCI41489.1"/>
    <property type="molecule type" value="Genomic_DNA"/>
</dbReference>
<comment type="caution">
    <text evidence="3">The sequence shown here is derived from an EMBL/GenBank/DDBJ whole genome shotgun (WGS) entry which is preliminary data.</text>
</comment>
<accession>A0A024G5B0</accession>
<feature type="region of interest" description="Disordered" evidence="1">
    <location>
        <begin position="161"/>
        <end position="212"/>
    </location>
</feature>
<feature type="region of interest" description="Disordered" evidence="1">
    <location>
        <begin position="42"/>
        <end position="73"/>
    </location>
</feature>
<proteinExistence type="predicted"/>
<keyword evidence="2" id="KW-0732">Signal</keyword>